<sequence length="73" mass="7976">MFSMWMAFCQLGLAPSAAVSTLKSEGQRGDDVLGWKTQRLIEQGLFLSLPGISSESARINCRKLAIKFTVQGV</sequence>
<gene>
    <name evidence="2" type="ORF">PFLUV_G00255810</name>
</gene>
<dbReference type="EMBL" id="VHII01000022">
    <property type="protein sequence ID" value="KAF1373000.1"/>
    <property type="molecule type" value="Genomic_DNA"/>
</dbReference>
<organism evidence="2 3">
    <name type="scientific">Perca fluviatilis</name>
    <name type="common">European perch</name>
    <dbReference type="NCBI Taxonomy" id="8168"/>
    <lineage>
        <taxon>Eukaryota</taxon>
        <taxon>Metazoa</taxon>
        <taxon>Chordata</taxon>
        <taxon>Craniata</taxon>
        <taxon>Vertebrata</taxon>
        <taxon>Euteleostomi</taxon>
        <taxon>Actinopterygii</taxon>
        <taxon>Neopterygii</taxon>
        <taxon>Teleostei</taxon>
        <taxon>Neoteleostei</taxon>
        <taxon>Acanthomorphata</taxon>
        <taxon>Eupercaria</taxon>
        <taxon>Perciformes</taxon>
        <taxon>Percoidei</taxon>
        <taxon>Percidae</taxon>
        <taxon>Percinae</taxon>
        <taxon>Perca</taxon>
    </lineage>
</organism>
<accession>A0A6A5DZ41</accession>
<evidence type="ECO:0000313" key="3">
    <source>
        <dbReference type="Proteomes" id="UP000465112"/>
    </source>
</evidence>
<proteinExistence type="predicted"/>
<dbReference type="AlphaFoldDB" id="A0A6A5DZ41"/>
<feature type="chain" id="PRO_5025504531" evidence="1">
    <location>
        <begin position="19"/>
        <end position="73"/>
    </location>
</feature>
<evidence type="ECO:0000256" key="1">
    <source>
        <dbReference type="SAM" id="SignalP"/>
    </source>
</evidence>
<comment type="caution">
    <text evidence="2">The sequence shown here is derived from an EMBL/GenBank/DDBJ whole genome shotgun (WGS) entry which is preliminary data.</text>
</comment>
<feature type="signal peptide" evidence="1">
    <location>
        <begin position="1"/>
        <end position="18"/>
    </location>
</feature>
<reference evidence="2 3" key="1">
    <citation type="submission" date="2019-06" db="EMBL/GenBank/DDBJ databases">
        <title>A chromosome-scale genome assembly of the European perch, Perca fluviatilis.</title>
        <authorList>
            <person name="Roques C."/>
            <person name="Zahm M."/>
            <person name="Cabau C."/>
            <person name="Klopp C."/>
            <person name="Bouchez O."/>
            <person name="Donnadieu C."/>
            <person name="Kuhl H."/>
            <person name="Gislard M."/>
            <person name="Guendouz S."/>
            <person name="Journot L."/>
            <person name="Haffray P."/>
            <person name="Bestin A."/>
            <person name="Morvezen R."/>
            <person name="Feron R."/>
            <person name="Wen M."/>
            <person name="Jouanno E."/>
            <person name="Herpin A."/>
            <person name="Schartl M."/>
            <person name="Postlethwait J."/>
            <person name="Schaerlinger B."/>
            <person name="Chardard D."/>
            <person name="Lecocq T."/>
            <person name="Poncet C."/>
            <person name="Jaffrelo L."/>
            <person name="Lampietro C."/>
            <person name="Guiguen Y."/>
        </authorList>
    </citation>
    <scope>NUCLEOTIDE SEQUENCE [LARGE SCALE GENOMIC DNA]</scope>
    <source>
        <tissue evidence="2">Blood</tissue>
    </source>
</reference>
<keyword evidence="1" id="KW-0732">Signal</keyword>
<protein>
    <submittedName>
        <fullName evidence="2">Uncharacterized protein</fullName>
    </submittedName>
</protein>
<dbReference type="Proteomes" id="UP000465112">
    <property type="component" value="Chromosome 22"/>
</dbReference>
<evidence type="ECO:0000313" key="2">
    <source>
        <dbReference type="EMBL" id="KAF1373000.1"/>
    </source>
</evidence>
<keyword evidence="3" id="KW-1185">Reference proteome</keyword>
<name>A0A6A5DZ41_PERFL</name>